<keyword evidence="2" id="KW-1185">Reference proteome</keyword>
<dbReference type="EMBL" id="PGGM01000003">
    <property type="protein sequence ID" value="PSH65060.1"/>
    <property type="molecule type" value="Genomic_DNA"/>
</dbReference>
<evidence type="ECO:0000313" key="1">
    <source>
        <dbReference type="EMBL" id="PSH65060.1"/>
    </source>
</evidence>
<sequence length="74" mass="7854">MRFFAIALGDSLAPMPFSTVQGAGDFGSPAGARGGLFARFVGDVVPYIRALKPNEDWFTTQPLDSLAAFNIACN</sequence>
<organism evidence="1 2">
    <name type="scientific">Phyllobacterium sophorae</name>
    <dbReference type="NCBI Taxonomy" id="1520277"/>
    <lineage>
        <taxon>Bacteria</taxon>
        <taxon>Pseudomonadati</taxon>
        <taxon>Pseudomonadota</taxon>
        <taxon>Alphaproteobacteria</taxon>
        <taxon>Hyphomicrobiales</taxon>
        <taxon>Phyllobacteriaceae</taxon>
        <taxon>Phyllobacterium</taxon>
    </lineage>
</organism>
<accession>A0A2P7BF20</accession>
<dbReference type="Proteomes" id="UP000241764">
    <property type="component" value="Unassembled WGS sequence"/>
</dbReference>
<proteinExistence type="predicted"/>
<dbReference type="AlphaFoldDB" id="A0A2P7BF20"/>
<name>A0A2P7BF20_9HYPH</name>
<protein>
    <submittedName>
        <fullName evidence="1">Uncharacterized protein</fullName>
    </submittedName>
</protein>
<gene>
    <name evidence="1" type="ORF">CU103_08470</name>
</gene>
<evidence type="ECO:0000313" key="2">
    <source>
        <dbReference type="Proteomes" id="UP000241764"/>
    </source>
</evidence>
<reference evidence="2" key="1">
    <citation type="submission" date="2017-11" db="EMBL/GenBank/DDBJ databases">
        <authorList>
            <person name="Kuznetsova I."/>
            <person name="Sazanova A."/>
            <person name="Chirak E."/>
            <person name="Safronova V."/>
            <person name="Willems A."/>
        </authorList>
    </citation>
    <scope>NUCLEOTIDE SEQUENCE [LARGE SCALE GENOMIC DNA]</scope>
    <source>
        <strain evidence="2">CCBAU 03422</strain>
    </source>
</reference>
<comment type="caution">
    <text evidence="1">The sequence shown here is derived from an EMBL/GenBank/DDBJ whole genome shotgun (WGS) entry which is preliminary data.</text>
</comment>